<organism evidence="2 3">
    <name type="scientific">Klebsormidium nitens</name>
    <name type="common">Green alga</name>
    <name type="synonym">Ulothrix nitens</name>
    <dbReference type="NCBI Taxonomy" id="105231"/>
    <lineage>
        <taxon>Eukaryota</taxon>
        <taxon>Viridiplantae</taxon>
        <taxon>Streptophyta</taxon>
        <taxon>Klebsormidiophyceae</taxon>
        <taxon>Klebsormidiales</taxon>
        <taxon>Klebsormidiaceae</taxon>
        <taxon>Klebsormidium</taxon>
    </lineage>
</organism>
<accession>A0A1Y1HU10</accession>
<evidence type="ECO:0000313" key="3">
    <source>
        <dbReference type="Proteomes" id="UP000054558"/>
    </source>
</evidence>
<feature type="region of interest" description="Disordered" evidence="1">
    <location>
        <begin position="1"/>
        <end position="31"/>
    </location>
</feature>
<feature type="compositionally biased region" description="Low complexity" evidence="1">
    <location>
        <begin position="20"/>
        <end position="31"/>
    </location>
</feature>
<dbReference type="Proteomes" id="UP000054558">
    <property type="component" value="Unassembled WGS sequence"/>
</dbReference>
<protein>
    <submittedName>
        <fullName evidence="2">Uncharacterized protein</fullName>
    </submittedName>
</protein>
<feature type="compositionally biased region" description="Basic and acidic residues" evidence="1">
    <location>
        <begin position="71"/>
        <end position="82"/>
    </location>
</feature>
<dbReference type="EMBL" id="DF237049">
    <property type="protein sequence ID" value="GAQ82110.1"/>
    <property type="molecule type" value="Genomic_DNA"/>
</dbReference>
<name>A0A1Y1HU10_KLENI</name>
<feature type="region of interest" description="Disordered" evidence="1">
    <location>
        <begin position="50"/>
        <end position="82"/>
    </location>
</feature>
<gene>
    <name evidence="2" type="ORF">KFL_001000320</name>
</gene>
<feature type="compositionally biased region" description="Basic residues" evidence="1">
    <location>
        <begin position="57"/>
        <end position="70"/>
    </location>
</feature>
<dbReference type="AlphaFoldDB" id="A0A1Y1HU10"/>
<sequence length="285" mass="29844">MRSQTDASLTDPRHLSVLPRTSSSSRGGLSGSRWACLSRVKARLNCRLQQRLEPGHKSRHSKRSACMRKGKATDRRARETAMKRSPAGVALLVLALLGRASDLGPGVHARALLQATAKSAPAAAPLPAPTPAASLPEGCPPVVLSKFEAQVVNAMNAVRSIYGRPLLVPDPVLMCAAQSTARDTGLEQACAPVSDTLGLANTTVAARILVCQTAAGQCTLGPIDTAETSQLTSCNSASAGVLARRWERLDPGWNTTGIASPVFTRVGVANNQADPTIFWAATLSP</sequence>
<reference evidence="2 3" key="1">
    <citation type="journal article" date="2014" name="Nat. Commun.">
        <title>Klebsormidium flaccidum genome reveals primary factors for plant terrestrial adaptation.</title>
        <authorList>
            <person name="Hori K."/>
            <person name="Maruyama F."/>
            <person name="Fujisawa T."/>
            <person name="Togashi T."/>
            <person name="Yamamoto N."/>
            <person name="Seo M."/>
            <person name="Sato S."/>
            <person name="Yamada T."/>
            <person name="Mori H."/>
            <person name="Tajima N."/>
            <person name="Moriyama T."/>
            <person name="Ikeuchi M."/>
            <person name="Watanabe M."/>
            <person name="Wada H."/>
            <person name="Kobayashi K."/>
            <person name="Saito M."/>
            <person name="Masuda T."/>
            <person name="Sasaki-Sekimoto Y."/>
            <person name="Mashiguchi K."/>
            <person name="Awai K."/>
            <person name="Shimojima M."/>
            <person name="Masuda S."/>
            <person name="Iwai M."/>
            <person name="Nobusawa T."/>
            <person name="Narise T."/>
            <person name="Kondo S."/>
            <person name="Saito H."/>
            <person name="Sato R."/>
            <person name="Murakawa M."/>
            <person name="Ihara Y."/>
            <person name="Oshima-Yamada Y."/>
            <person name="Ohtaka K."/>
            <person name="Satoh M."/>
            <person name="Sonobe K."/>
            <person name="Ishii M."/>
            <person name="Ohtani R."/>
            <person name="Kanamori-Sato M."/>
            <person name="Honoki R."/>
            <person name="Miyazaki D."/>
            <person name="Mochizuki H."/>
            <person name="Umetsu J."/>
            <person name="Higashi K."/>
            <person name="Shibata D."/>
            <person name="Kamiya Y."/>
            <person name="Sato N."/>
            <person name="Nakamura Y."/>
            <person name="Tabata S."/>
            <person name="Ida S."/>
            <person name="Kurokawa K."/>
            <person name="Ohta H."/>
        </authorList>
    </citation>
    <scope>NUCLEOTIDE SEQUENCE [LARGE SCALE GENOMIC DNA]</scope>
    <source>
        <strain evidence="2 3">NIES-2285</strain>
    </source>
</reference>
<keyword evidence="3" id="KW-1185">Reference proteome</keyword>
<evidence type="ECO:0000313" key="2">
    <source>
        <dbReference type="EMBL" id="GAQ82110.1"/>
    </source>
</evidence>
<proteinExistence type="predicted"/>
<evidence type="ECO:0000256" key="1">
    <source>
        <dbReference type="SAM" id="MobiDB-lite"/>
    </source>
</evidence>